<dbReference type="SUPFAM" id="SSF53067">
    <property type="entry name" value="Actin-like ATPase domain"/>
    <property type="match status" value="2"/>
</dbReference>
<keyword evidence="3" id="KW-0547">Nucleotide-binding</keyword>
<dbReference type="GO" id="GO:0019563">
    <property type="term" value="P:glycerol catabolic process"/>
    <property type="evidence" value="ECO:0007669"/>
    <property type="project" value="TreeGrafter"/>
</dbReference>
<dbReference type="RefSeq" id="WP_145857783.1">
    <property type="nucleotide sequence ID" value="NZ_RPFW01000005.1"/>
</dbReference>
<evidence type="ECO:0000259" key="9">
    <source>
        <dbReference type="Pfam" id="PF02782"/>
    </source>
</evidence>
<dbReference type="Pfam" id="PF00370">
    <property type="entry name" value="FGGY_N"/>
    <property type="match status" value="1"/>
</dbReference>
<gene>
    <name evidence="10" type="ORF">EAS64_27950</name>
</gene>
<dbReference type="GO" id="GO:0005524">
    <property type="term" value="F:ATP binding"/>
    <property type="evidence" value="ECO:0007669"/>
    <property type="project" value="UniProtKB-KW"/>
</dbReference>
<keyword evidence="4 7" id="KW-0418">Kinase</keyword>
<dbReference type="PIRSF" id="PIRSF000538">
    <property type="entry name" value="GlpK"/>
    <property type="match status" value="1"/>
</dbReference>
<dbReference type="PROSITE" id="PS00445">
    <property type="entry name" value="FGGY_KINASES_2"/>
    <property type="match status" value="1"/>
</dbReference>
<dbReference type="Proteomes" id="UP000460272">
    <property type="component" value="Unassembled WGS sequence"/>
</dbReference>
<evidence type="ECO:0000256" key="4">
    <source>
        <dbReference type="ARBA" id="ARBA00022777"/>
    </source>
</evidence>
<dbReference type="InterPro" id="IPR000577">
    <property type="entry name" value="Carb_kinase_FGGY"/>
</dbReference>
<sequence>MNILAIDQGTSATKALLVGPGNEILGRAEVPVTTTAAGGDGVEADPEELWSSVVSAGERALAAARAAGHVPVHAVALANQGETVLAWDKASGRPLSRAIVWQDRRSVGICERLSDQADDLRQVTGLPLDPYFAAPKMTWLRENVTDLGVITTTDTWLLHRLGAQYVTDASTASRTMLLDLDAARWSERACDAFGIDAATLPRVADCAGVVGETTVFGGRPLPVAGIAVDQQAALYAHGCVRTGDAKCTYGTGAFLLVTTGEKAPRSTAGLSASVAWRLAGKTAYCLDGQVYTAGSALRWLTEIGVLPAPADLDAVAGTVPDSGGVTFVPALAGLGAPHWAPHAKGQLAGLTMATAKGHIARAVVEGIAASVAVLAGAVAADLGDPLTALRVDGGLTRSRVLLQAQADLLGVPVLASRTPDATALGVAALARLGQGETGSPSAEVELTVRPVMSRDEAAERLSRYSHALTSTLS</sequence>
<dbReference type="InterPro" id="IPR018485">
    <property type="entry name" value="FGGY_C"/>
</dbReference>
<evidence type="ECO:0000256" key="1">
    <source>
        <dbReference type="ARBA" id="ARBA00009156"/>
    </source>
</evidence>
<feature type="domain" description="Carbohydrate kinase FGGY N-terminal" evidence="8">
    <location>
        <begin position="3"/>
        <end position="234"/>
    </location>
</feature>
<evidence type="ECO:0000256" key="6">
    <source>
        <dbReference type="ARBA" id="ARBA00043149"/>
    </source>
</evidence>
<dbReference type="InterPro" id="IPR018484">
    <property type="entry name" value="FGGY_N"/>
</dbReference>
<comment type="caution">
    <text evidence="10">The sequence shown here is derived from an EMBL/GenBank/DDBJ whole genome shotgun (WGS) entry which is preliminary data.</text>
</comment>
<keyword evidence="5" id="KW-0067">ATP-binding</keyword>
<dbReference type="Pfam" id="PF02782">
    <property type="entry name" value="FGGY_C"/>
    <property type="match status" value="1"/>
</dbReference>
<evidence type="ECO:0000256" key="5">
    <source>
        <dbReference type="ARBA" id="ARBA00022840"/>
    </source>
</evidence>
<reference evidence="10 11" key="1">
    <citation type="submission" date="2018-11" db="EMBL/GenBank/DDBJ databases">
        <title>Trebonia kvetii gen.nov., sp.nov., a novel acidophilic actinobacterium, and proposal of the new actinobacterial family Treboniaceae fam. nov.</title>
        <authorList>
            <person name="Rapoport D."/>
            <person name="Sagova-Mareckova M."/>
            <person name="Sedlacek I."/>
            <person name="Provaznik J."/>
            <person name="Kralova S."/>
            <person name="Pavlinic D."/>
            <person name="Benes V."/>
            <person name="Kopecky J."/>
        </authorList>
    </citation>
    <scope>NUCLEOTIDE SEQUENCE [LARGE SCALE GENOMIC DNA]</scope>
    <source>
        <strain evidence="10 11">15Tr583</strain>
    </source>
</reference>
<evidence type="ECO:0000256" key="3">
    <source>
        <dbReference type="ARBA" id="ARBA00022741"/>
    </source>
</evidence>
<dbReference type="InterPro" id="IPR043129">
    <property type="entry name" value="ATPase_NBD"/>
</dbReference>
<dbReference type="OrthoDB" id="9805576at2"/>
<dbReference type="PANTHER" id="PTHR10196">
    <property type="entry name" value="SUGAR KINASE"/>
    <property type="match status" value="1"/>
</dbReference>
<dbReference type="EMBL" id="RPFW01000005">
    <property type="protein sequence ID" value="TVZ02608.1"/>
    <property type="molecule type" value="Genomic_DNA"/>
</dbReference>
<dbReference type="Gene3D" id="3.30.420.40">
    <property type="match status" value="2"/>
</dbReference>
<dbReference type="AlphaFoldDB" id="A0A6P2BUN9"/>
<evidence type="ECO:0000259" key="8">
    <source>
        <dbReference type="Pfam" id="PF00370"/>
    </source>
</evidence>
<dbReference type="GO" id="GO:0004370">
    <property type="term" value="F:glycerol kinase activity"/>
    <property type="evidence" value="ECO:0007669"/>
    <property type="project" value="TreeGrafter"/>
</dbReference>
<keyword evidence="11" id="KW-1185">Reference proteome</keyword>
<feature type="domain" description="Carbohydrate kinase FGGY C-terminal" evidence="9">
    <location>
        <begin position="245"/>
        <end position="430"/>
    </location>
</feature>
<comment type="similarity">
    <text evidence="1 7">Belongs to the FGGY kinase family.</text>
</comment>
<dbReference type="PANTHER" id="PTHR10196:SF69">
    <property type="entry name" value="GLYCEROL KINASE"/>
    <property type="match status" value="1"/>
</dbReference>
<proteinExistence type="inferred from homology"/>
<name>A0A6P2BUN9_9ACTN</name>
<evidence type="ECO:0000313" key="11">
    <source>
        <dbReference type="Proteomes" id="UP000460272"/>
    </source>
</evidence>
<evidence type="ECO:0000256" key="7">
    <source>
        <dbReference type="RuleBase" id="RU003733"/>
    </source>
</evidence>
<evidence type="ECO:0000256" key="2">
    <source>
        <dbReference type="ARBA" id="ARBA00022679"/>
    </source>
</evidence>
<accession>A0A6P2BUN9</accession>
<dbReference type="InterPro" id="IPR018483">
    <property type="entry name" value="Carb_kinase_FGGY_CS"/>
</dbReference>
<protein>
    <recommendedName>
        <fullName evidence="6">ATP:glycerol 3-phosphotransferase</fullName>
    </recommendedName>
</protein>
<dbReference type="GO" id="GO:0005829">
    <property type="term" value="C:cytosol"/>
    <property type="evidence" value="ECO:0007669"/>
    <property type="project" value="TreeGrafter"/>
</dbReference>
<keyword evidence="2 7" id="KW-0808">Transferase</keyword>
<evidence type="ECO:0000313" key="10">
    <source>
        <dbReference type="EMBL" id="TVZ02608.1"/>
    </source>
</evidence>
<organism evidence="10 11">
    <name type="scientific">Trebonia kvetii</name>
    <dbReference type="NCBI Taxonomy" id="2480626"/>
    <lineage>
        <taxon>Bacteria</taxon>
        <taxon>Bacillati</taxon>
        <taxon>Actinomycetota</taxon>
        <taxon>Actinomycetes</taxon>
        <taxon>Streptosporangiales</taxon>
        <taxon>Treboniaceae</taxon>
        <taxon>Trebonia</taxon>
    </lineage>
</organism>